<evidence type="ECO:0000256" key="3">
    <source>
        <dbReference type="ARBA" id="ARBA00022448"/>
    </source>
</evidence>
<dbReference type="GO" id="GO:0015215">
    <property type="term" value="F:nucleotide transmembrane transporter activity"/>
    <property type="evidence" value="ECO:0007669"/>
    <property type="project" value="UniProtKB-ARBA"/>
</dbReference>
<keyword evidence="7" id="KW-0496">Mitochondrion</keyword>
<dbReference type="PROSITE" id="PS50920">
    <property type="entry name" value="SOLCAR"/>
    <property type="match status" value="3"/>
</dbReference>
<keyword evidence="12" id="KW-1185">Reference proteome</keyword>
<dbReference type="Gene3D" id="1.50.40.10">
    <property type="entry name" value="Mitochondrial carrier domain"/>
    <property type="match status" value="1"/>
</dbReference>
<accession>A0A5C5FU99</accession>
<evidence type="ECO:0000256" key="7">
    <source>
        <dbReference type="ARBA" id="ARBA00023128"/>
    </source>
</evidence>
<evidence type="ECO:0000256" key="8">
    <source>
        <dbReference type="ARBA" id="ARBA00023136"/>
    </source>
</evidence>
<dbReference type="SUPFAM" id="SSF103506">
    <property type="entry name" value="Mitochondrial carrier"/>
    <property type="match status" value="1"/>
</dbReference>
<dbReference type="InterPro" id="IPR023395">
    <property type="entry name" value="MCP_dom_sf"/>
</dbReference>
<comment type="similarity">
    <text evidence="2 10">Belongs to the mitochondrial carrier (TC 2.A.29) family.</text>
</comment>
<dbReference type="InterPro" id="IPR002067">
    <property type="entry name" value="MCP"/>
</dbReference>
<evidence type="ECO:0000256" key="4">
    <source>
        <dbReference type="ARBA" id="ARBA00022692"/>
    </source>
</evidence>
<dbReference type="Proteomes" id="UP000311382">
    <property type="component" value="Unassembled WGS sequence"/>
</dbReference>
<dbReference type="STRING" id="5288.A0A5C5FU99"/>
<evidence type="ECO:0000256" key="10">
    <source>
        <dbReference type="RuleBase" id="RU000488"/>
    </source>
</evidence>
<dbReference type="FunFam" id="1.50.40.10:FF:000075">
    <property type="entry name" value="Nicotinamide adenine dinucleotide transporter 2, mitochondrial"/>
    <property type="match status" value="1"/>
</dbReference>
<dbReference type="InterPro" id="IPR018108">
    <property type="entry name" value="MCP_transmembrane"/>
</dbReference>
<keyword evidence="8 9" id="KW-0472">Membrane</keyword>
<dbReference type="InterPro" id="IPR044712">
    <property type="entry name" value="SLC25A32-like"/>
</dbReference>
<keyword evidence="4 9" id="KW-0812">Transmembrane</keyword>
<dbReference type="OrthoDB" id="10266426at2759"/>
<feature type="repeat" description="Solcar" evidence="9">
    <location>
        <begin position="21"/>
        <end position="109"/>
    </location>
</feature>
<keyword evidence="5" id="KW-0677">Repeat</keyword>
<dbReference type="PANTHER" id="PTHR45683">
    <property type="entry name" value="MITOCHONDRIAL NICOTINAMIDE ADENINE DINUCLEOTIDE TRANSPORTER 1-RELATED-RELATED"/>
    <property type="match status" value="1"/>
</dbReference>
<evidence type="ECO:0000256" key="5">
    <source>
        <dbReference type="ARBA" id="ARBA00022737"/>
    </source>
</evidence>
<evidence type="ECO:0000313" key="12">
    <source>
        <dbReference type="Proteomes" id="UP000311382"/>
    </source>
</evidence>
<dbReference type="Pfam" id="PF00153">
    <property type="entry name" value="Mito_carr"/>
    <property type="match status" value="3"/>
</dbReference>
<protein>
    <submittedName>
        <fullName evidence="11">Mitochondrial carrier domain-containing protein</fullName>
    </submittedName>
</protein>
<organism evidence="11 12">
    <name type="scientific">Rhodotorula diobovata</name>
    <dbReference type="NCBI Taxonomy" id="5288"/>
    <lineage>
        <taxon>Eukaryota</taxon>
        <taxon>Fungi</taxon>
        <taxon>Dikarya</taxon>
        <taxon>Basidiomycota</taxon>
        <taxon>Pucciniomycotina</taxon>
        <taxon>Microbotryomycetes</taxon>
        <taxon>Sporidiobolales</taxon>
        <taxon>Sporidiobolaceae</taxon>
        <taxon>Rhodotorula</taxon>
    </lineage>
</organism>
<evidence type="ECO:0000256" key="9">
    <source>
        <dbReference type="PROSITE-ProRule" id="PRU00282"/>
    </source>
</evidence>
<comment type="caution">
    <text evidence="11">The sequence shown here is derived from an EMBL/GenBank/DDBJ whole genome shotgun (WGS) entry which is preliminary data.</text>
</comment>
<feature type="repeat" description="Solcar" evidence="9">
    <location>
        <begin position="117"/>
        <end position="205"/>
    </location>
</feature>
<sequence length="341" mass="37742">MRVTIVDRDPKGDRFKNAVWYRGAESMLAGAGAGLVSSIVTCPLDVVKTKLQAGGAHGEAGSSGVLGITRRIWQTDGFRGLYRGLGPTVIGYLPTWAIYFTVYDQVKGRLSEIRGPDDPIAHIISAMTAGASGTIATNPLWVIKTRFMTQQVTADEARYRHTWDAFARIYREEGPKAFYRGMLPSLFGVVHVAVQFPLYEQFKVMSRPADGSDIPSSTILVCSSGSKMIASIATYPHEVLRTRLQIQKQQRLAKASPAPTSAAAPAPFEGVVKTYHRILREEGLAGFYRGLGVNLLRTVPASALTILTYELIFRHLHRWGEQAEDEAKREYDAARKRRRDD</sequence>
<proteinExistence type="inferred from homology"/>
<gene>
    <name evidence="11" type="ORF">DMC30DRAFT_417003</name>
</gene>
<evidence type="ECO:0000256" key="2">
    <source>
        <dbReference type="ARBA" id="ARBA00006375"/>
    </source>
</evidence>
<dbReference type="EMBL" id="SOZI01000068">
    <property type="protein sequence ID" value="TNY20373.1"/>
    <property type="molecule type" value="Genomic_DNA"/>
</dbReference>
<evidence type="ECO:0000313" key="11">
    <source>
        <dbReference type="EMBL" id="TNY20373.1"/>
    </source>
</evidence>
<keyword evidence="3 10" id="KW-0813">Transport</keyword>
<evidence type="ECO:0000256" key="1">
    <source>
        <dbReference type="ARBA" id="ARBA00004225"/>
    </source>
</evidence>
<evidence type="ECO:0000256" key="6">
    <source>
        <dbReference type="ARBA" id="ARBA00022989"/>
    </source>
</evidence>
<reference evidence="11 12" key="1">
    <citation type="submission" date="2019-03" db="EMBL/GenBank/DDBJ databases">
        <title>Rhodosporidium diobovatum UCD-FST 08-225 genome sequencing, assembly, and annotation.</title>
        <authorList>
            <person name="Fakankun I.U."/>
            <person name="Fristensky B."/>
            <person name="Levin D.B."/>
        </authorList>
    </citation>
    <scope>NUCLEOTIDE SEQUENCE [LARGE SCALE GENOMIC DNA]</scope>
    <source>
        <strain evidence="11 12">UCD-FST 08-225</strain>
    </source>
</reference>
<feature type="repeat" description="Solcar" evidence="9">
    <location>
        <begin position="217"/>
        <end position="315"/>
    </location>
</feature>
<dbReference type="AlphaFoldDB" id="A0A5C5FU99"/>
<keyword evidence="6" id="KW-1133">Transmembrane helix</keyword>
<dbReference type="GO" id="GO:0031966">
    <property type="term" value="C:mitochondrial membrane"/>
    <property type="evidence" value="ECO:0007669"/>
    <property type="project" value="UniProtKB-SubCell"/>
</dbReference>
<dbReference type="PRINTS" id="PR00926">
    <property type="entry name" value="MITOCARRIER"/>
</dbReference>
<comment type="subcellular location">
    <subcellularLocation>
        <location evidence="1">Mitochondrion membrane</location>
        <topology evidence="1">Multi-pass membrane protein</topology>
    </subcellularLocation>
</comment>
<name>A0A5C5FU99_9BASI</name>